<feature type="domain" description="MacB-like periplasmic core" evidence="2">
    <location>
        <begin position="121"/>
        <end position="230"/>
    </location>
</feature>
<dbReference type="RefSeq" id="WP_217747158.1">
    <property type="nucleotide sequence ID" value="NZ_JAHOEB010000010.1"/>
</dbReference>
<feature type="transmembrane region" description="Helical" evidence="1">
    <location>
        <begin position="7"/>
        <end position="31"/>
    </location>
</feature>
<reference evidence="3 6" key="1">
    <citation type="submission" date="2021-06" db="EMBL/GenBank/DDBJ databases">
        <title>Collection of gut derived symbiotic bacterial strains cultured from healthy donors.</title>
        <authorList>
            <person name="Lin H."/>
            <person name="Littmann E."/>
            <person name="Pamer E.G."/>
        </authorList>
    </citation>
    <scope>NUCLEOTIDE SEQUENCE</scope>
    <source>
        <strain evidence="4 6">MSK.21.70</strain>
        <strain evidence="3">MSK.21.82</strain>
    </source>
</reference>
<dbReference type="Proteomes" id="UP001196408">
    <property type="component" value="Unassembled WGS sequence"/>
</dbReference>
<keyword evidence="1" id="KW-1133">Transmembrane helix</keyword>
<gene>
    <name evidence="3" type="ORF">KSV97_02620</name>
    <name evidence="4" type="ORF">KSW06_02415</name>
</gene>
<evidence type="ECO:0000313" key="6">
    <source>
        <dbReference type="Proteomes" id="UP001197492"/>
    </source>
</evidence>
<accession>A0AAW4MWH2</accession>
<evidence type="ECO:0000259" key="2">
    <source>
        <dbReference type="Pfam" id="PF12704"/>
    </source>
</evidence>
<feature type="transmembrane region" description="Helical" evidence="1">
    <location>
        <begin position="298"/>
        <end position="316"/>
    </location>
</feature>
<evidence type="ECO:0000313" key="4">
    <source>
        <dbReference type="EMBL" id="MBV3392119.1"/>
    </source>
</evidence>
<dbReference type="EMBL" id="JAHOEL010000009">
    <property type="protein sequence ID" value="MBV3392119.1"/>
    <property type="molecule type" value="Genomic_DNA"/>
</dbReference>
<dbReference type="Proteomes" id="UP001197492">
    <property type="component" value="Unassembled WGS sequence"/>
</dbReference>
<dbReference type="PANTHER" id="PTHR30572:SF9">
    <property type="entry name" value="ABC TRANSPORTER PERMEASE PROTEIN"/>
    <property type="match status" value="1"/>
</dbReference>
<dbReference type="InterPro" id="IPR050250">
    <property type="entry name" value="Macrolide_Exporter_MacB"/>
</dbReference>
<dbReference type="AlphaFoldDB" id="A0AAW4MWH2"/>
<dbReference type="Pfam" id="PF12704">
    <property type="entry name" value="MacB_PCD"/>
    <property type="match status" value="1"/>
</dbReference>
<dbReference type="GO" id="GO:0022857">
    <property type="term" value="F:transmembrane transporter activity"/>
    <property type="evidence" value="ECO:0007669"/>
    <property type="project" value="TreeGrafter"/>
</dbReference>
<dbReference type="InterPro" id="IPR025857">
    <property type="entry name" value="MacB_PCD"/>
</dbReference>
<comment type="caution">
    <text evidence="3">The sequence shown here is derived from an EMBL/GenBank/DDBJ whole genome shotgun (WGS) entry which is preliminary data.</text>
</comment>
<evidence type="ECO:0000313" key="3">
    <source>
        <dbReference type="EMBL" id="MBV3382136.1"/>
    </source>
</evidence>
<keyword evidence="1" id="KW-0472">Membrane</keyword>
<feature type="transmembrane region" description="Helical" evidence="1">
    <location>
        <begin position="269"/>
        <end position="286"/>
    </location>
</feature>
<sequence length="374" mass="42480">MFKGKEGLHYLSLFIIVCITMNLTMMCLFIKQGSSQVINKYKKQLKYEVTLSSDNGISIRDAKQLTTIKDVKTYNYEQLVNASSHTLKSVNTRLSFPRICLTELQEDAFLLAGYSSMTLIQDFNSKEYKLKEGRLLNKNDENTSNAVISYALAKNNNLSLGDDIQLNTEKGDVSLSVVGIYKNKVGLLSHLKPYNTIFISLSKAQSLSHAEQTVSSVTYYLNKKSHTEGFIKKAQRKPLDWNHLQLTSNDAQYNACVSIFENICDKLKMIPLIILIIGSLFLMLICHKLFKTHNLSKILIIFMISFTISCFTSPSLSKYTINTYLSQHDVNMSQKETRKIKTTYTPRILIESIGITSIMYLETVIIAYKKKISA</sequence>
<dbReference type="EMBL" id="JAHOEF010000010">
    <property type="protein sequence ID" value="MBV3382136.1"/>
    <property type="molecule type" value="Genomic_DNA"/>
</dbReference>
<dbReference type="PANTHER" id="PTHR30572">
    <property type="entry name" value="MEMBRANE COMPONENT OF TRANSPORTER-RELATED"/>
    <property type="match status" value="1"/>
</dbReference>
<proteinExistence type="predicted"/>
<name>A0AAW4MWH2_9FIRM</name>
<protein>
    <submittedName>
        <fullName evidence="3">ABC transporter permease</fullName>
    </submittedName>
</protein>
<feature type="transmembrane region" description="Helical" evidence="1">
    <location>
        <begin position="348"/>
        <end position="368"/>
    </location>
</feature>
<keyword evidence="1" id="KW-0812">Transmembrane</keyword>
<dbReference type="GO" id="GO:0005886">
    <property type="term" value="C:plasma membrane"/>
    <property type="evidence" value="ECO:0007669"/>
    <property type="project" value="TreeGrafter"/>
</dbReference>
<organism evidence="3 5">
    <name type="scientific">Catenibacterium mitsuokai</name>
    <dbReference type="NCBI Taxonomy" id="100886"/>
    <lineage>
        <taxon>Bacteria</taxon>
        <taxon>Bacillati</taxon>
        <taxon>Bacillota</taxon>
        <taxon>Erysipelotrichia</taxon>
        <taxon>Erysipelotrichales</taxon>
        <taxon>Coprobacillaceae</taxon>
        <taxon>Catenibacterium</taxon>
    </lineage>
</organism>
<evidence type="ECO:0000313" key="5">
    <source>
        <dbReference type="Proteomes" id="UP001196408"/>
    </source>
</evidence>
<evidence type="ECO:0000256" key="1">
    <source>
        <dbReference type="SAM" id="Phobius"/>
    </source>
</evidence>
<keyword evidence="6" id="KW-1185">Reference proteome</keyword>